<feature type="region of interest" description="Disordered" evidence="1">
    <location>
        <begin position="120"/>
        <end position="147"/>
    </location>
</feature>
<evidence type="ECO:0000313" key="2">
    <source>
        <dbReference type="EMBL" id="KAJ7037404.1"/>
    </source>
</evidence>
<name>A0AAD6X9T9_9AGAR</name>
<sequence>MNNAEPQLPSSPPPHCRESLQNFNLISATMSGSQQKQTYTEWAKDKYNAQYESWMPWIEDNFLRYFTKDNKASHVTKQQLDKTKVSGVSQVDNLQDGVHNLVGGQVGQGGVLQPVGDLASREGVNRAERGGKDDKGGYLPKVPGFGR</sequence>
<evidence type="ECO:0000313" key="3">
    <source>
        <dbReference type="Proteomes" id="UP001218188"/>
    </source>
</evidence>
<organism evidence="2 3">
    <name type="scientific">Mycena alexandri</name>
    <dbReference type="NCBI Taxonomy" id="1745969"/>
    <lineage>
        <taxon>Eukaryota</taxon>
        <taxon>Fungi</taxon>
        <taxon>Dikarya</taxon>
        <taxon>Basidiomycota</taxon>
        <taxon>Agaricomycotina</taxon>
        <taxon>Agaricomycetes</taxon>
        <taxon>Agaricomycetidae</taxon>
        <taxon>Agaricales</taxon>
        <taxon>Marasmiineae</taxon>
        <taxon>Mycenaceae</taxon>
        <taxon>Mycena</taxon>
    </lineage>
</organism>
<accession>A0AAD6X9T9</accession>
<dbReference type="AlphaFoldDB" id="A0AAD6X9T9"/>
<evidence type="ECO:0000256" key="1">
    <source>
        <dbReference type="SAM" id="MobiDB-lite"/>
    </source>
</evidence>
<protein>
    <submittedName>
        <fullName evidence="2">Uncharacterized protein</fullName>
    </submittedName>
</protein>
<proteinExistence type="predicted"/>
<dbReference type="Proteomes" id="UP001218188">
    <property type="component" value="Unassembled WGS sequence"/>
</dbReference>
<reference evidence="2" key="1">
    <citation type="submission" date="2023-03" db="EMBL/GenBank/DDBJ databases">
        <title>Massive genome expansion in bonnet fungi (Mycena s.s.) driven by repeated elements and novel gene families across ecological guilds.</title>
        <authorList>
            <consortium name="Lawrence Berkeley National Laboratory"/>
            <person name="Harder C.B."/>
            <person name="Miyauchi S."/>
            <person name="Viragh M."/>
            <person name="Kuo A."/>
            <person name="Thoen E."/>
            <person name="Andreopoulos B."/>
            <person name="Lu D."/>
            <person name="Skrede I."/>
            <person name="Drula E."/>
            <person name="Henrissat B."/>
            <person name="Morin E."/>
            <person name="Kohler A."/>
            <person name="Barry K."/>
            <person name="LaButti K."/>
            <person name="Morin E."/>
            <person name="Salamov A."/>
            <person name="Lipzen A."/>
            <person name="Mereny Z."/>
            <person name="Hegedus B."/>
            <person name="Baldrian P."/>
            <person name="Stursova M."/>
            <person name="Weitz H."/>
            <person name="Taylor A."/>
            <person name="Grigoriev I.V."/>
            <person name="Nagy L.G."/>
            <person name="Martin F."/>
            <person name="Kauserud H."/>
        </authorList>
    </citation>
    <scope>NUCLEOTIDE SEQUENCE</scope>
    <source>
        <strain evidence="2">CBHHK200</strain>
    </source>
</reference>
<keyword evidence="3" id="KW-1185">Reference proteome</keyword>
<comment type="caution">
    <text evidence="2">The sequence shown here is derived from an EMBL/GenBank/DDBJ whole genome shotgun (WGS) entry which is preliminary data.</text>
</comment>
<dbReference type="EMBL" id="JARJCM010000037">
    <property type="protein sequence ID" value="KAJ7037404.1"/>
    <property type="molecule type" value="Genomic_DNA"/>
</dbReference>
<feature type="compositionally biased region" description="Basic and acidic residues" evidence="1">
    <location>
        <begin position="120"/>
        <end position="136"/>
    </location>
</feature>
<gene>
    <name evidence="2" type="ORF">C8F04DRAFT_1393627</name>
</gene>